<keyword evidence="4" id="KW-1185">Reference proteome</keyword>
<sequence length="268" mass="28833">MVRSPRSPYELTSGSALDDLHPVLRTYFGAIPAGMRGHGSGVFDVVGTPRLWLRPALALLARQGILFPVWEQNVPFTVVNGPLVDRDGRTAVVAVRHFHFLGGARTMVDAITAENPGADGLVDHLGLDRRFRVRLSTTVVRGELHLVSTSLELRIGRQHYAVPSALAPRVTLVERFDDAARGGEGAQRVSVTVDAPLIGRIYEYTGTFTYELRAEVETRVDDEVADDGAAGSGFAVETAETSEGAETAEAAEDVDDAEDVEDADAGPR</sequence>
<dbReference type="Pfam" id="PF13761">
    <property type="entry name" value="DUF4166"/>
    <property type="match status" value="1"/>
</dbReference>
<feature type="compositionally biased region" description="Acidic residues" evidence="1">
    <location>
        <begin position="249"/>
        <end position="268"/>
    </location>
</feature>
<evidence type="ECO:0000256" key="1">
    <source>
        <dbReference type="SAM" id="MobiDB-lite"/>
    </source>
</evidence>
<comment type="caution">
    <text evidence="3">The sequence shown here is derived from an EMBL/GenBank/DDBJ whole genome shotgun (WGS) entry which is preliminary data.</text>
</comment>
<feature type="compositionally biased region" description="Low complexity" evidence="1">
    <location>
        <begin position="235"/>
        <end position="248"/>
    </location>
</feature>
<dbReference type="EMBL" id="JANLCM010000002">
    <property type="protein sequence ID" value="MCS5719463.1"/>
    <property type="molecule type" value="Genomic_DNA"/>
</dbReference>
<dbReference type="RefSeq" id="WP_259508953.1">
    <property type="nucleotide sequence ID" value="NZ_JANLCM010000002.1"/>
</dbReference>
<evidence type="ECO:0000313" key="3">
    <source>
        <dbReference type="EMBL" id="MCS5719463.1"/>
    </source>
</evidence>
<feature type="region of interest" description="Disordered" evidence="1">
    <location>
        <begin position="223"/>
        <end position="268"/>
    </location>
</feature>
<evidence type="ECO:0000259" key="2">
    <source>
        <dbReference type="Pfam" id="PF13761"/>
    </source>
</evidence>
<accession>A0ABT2GTI1</accession>
<organism evidence="3 4">
    <name type="scientific">Herbiconiux aconitum</name>
    <dbReference type="NCBI Taxonomy" id="2970913"/>
    <lineage>
        <taxon>Bacteria</taxon>
        <taxon>Bacillati</taxon>
        <taxon>Actinomycetota</taxon>
        <taxon>Actinomycetes</taxon>
        <taxon>Micrococcales</taxon>
        <taxon>Microbacteriaceae</taxon>
        <taxon>Herbiconiux</taxon>
    </lineage>
</organism>
<feature type="domain" description="DUF4166" evidence="2">
    <location>
        <begin position="20"/>
        <end position="208"/>
    </location>
</feature>
<reference evidence="3" key="1">
    <citation type="submission" date="2022-08" db="EMBL/GenBank/DDBJ databases">
        <authorList>
            <person name="Deng Y."/>
            <person name="Han X.-F."/>
            <person name="Zhang Y.-Q."/>
        </authorList>
    </citation>
    <scope>NUCLEOTIDE SEQUENCE</scope>
    <source>
        <strain evidence="3">CPCC 205763</strain>
    </source>
</reference>
<evidence type="ECO:0000313" key="4">
    <source>
        <dbReference type="Proteomes" id="UP001165584"/>
    </source>
</evidence>
<gene>
    <name evidence="3" type="ORF">N1027_15095</name>
</gene>
<dbReference type="Proteomes" id="UP001165584">
    <property type="component" value="Unassembled WGS sequence"/>
</dbReference>
<proteinExistence type="predicted"/>
<name>A0ABT2GTI1_9MICO</name>
<protein>
    <submittedName>
        <fullName evidence="3">DUF4166 domain-containing protein</fullName>
    </submittedName>
</protein>
<dbReference type="InterPro" id="IPR025311">
    <property type="entry name" value="DUF4166"/>
</dbReference>